<dbReference type="SUPFAM" id="SSF52518">
    <property type="entry name" value="Thiamin diphosphate-binding fold (THDP-binding)"/>
    <property type="match status" value="2"/>
</dbReference>
<evidence type="ECO:0000313" key="13">
    <source>
        <dbReference type="Proteomes" id="UP000611762"/>
    </source>
</evidence>
<dbReference type="GO" id="GO:0016114">
    <property type="term" value="P:terpenoid biosynthetic process"/>
    <property type="evidence" value="ECO:0007669"/>
    <property type="project" value="UniProtKB-UniRule"/>
</dbReference>
<evidence type="ECO:0000256" key="1">
    <source>
        <dbReference type="ARBA" id="ARBA00004980"/>
    </source>
</evidence>
<reference evidence="12" key="1">
    <citation type="submission" date="2020-08" db="EMBL/GenBank/DDBJ databases">
        <title>Genome public.</title>
        <authorList>
            <person name="Liu C."/>
            <person name="Sun Q."/>
        </authorList>
    </citation>
    <scope>NUCLEOTIDE SEQUENCE</scope>
    <source>
        <strain evidence="12">H8</strain>
    </source>
</reference>
<evidence type="ECO:0000256" key="10">
    <source>
        <dbReference type="HAMAP-Rule" id="MF_00315"/>
    </source>
</evidence>
<comment type="pathway">
    <text evidence="1 10">Metabolic intermediate biosynthesis; 1-deoxy-D-xylulose 5-phosphate biosynthesis; 1-deoxy-D-xylulose 5-phosphate from D-glyceraldehyde 3-phosphate and pyruvate: step 1/1.</text>
</comment>
<evidence type="ECO:0000256" key="7">
    <source>
        <dbReference type="ARBA" id="ARBA00022977"/>
    </source>
</evidence>
<evidence type="ECO:0000256" key="3">
    <source>
        <dbReference type="ARBA" id="ARBA00011738"/>
    </source>
</evidence>
<sequence length="625" mass="68316">MFHLLDRISCPEDVKKLNIEETHVLAEEIRAFLIDSVSKTGGHLASNLGVVELTIALLRAFDLPEDKIVWDVGHQSYVYKLLTGRRDKFSTLRKYGGLAGFPKTCESEFDCFNTGHSSTSISAALGIAKANILKGSDAHTVAVIGDGALSGGMATEALCDAGNLKKNFIVVLNDNNMSISKSVGGFTKHLTKLRSVPAYFTFKSRIERELSRFSWGDKIALFLKKFKDLVKHILVGNTVFDDMGFTYFGPVDGHDVEMLTLILNRAKLVRGPVLLHVITKKGKGYKFAEKHPAVYHGVSTFEASVGISSGKRHTTYSRIAGNTLCALAERDNNICVVTAAMSAGTGTDEFAERFSRKFFDVAIAEQHAVTFAAGLAISGLKPFVVIYSSFLQRAYDQILHDVCLQNLNVTFCIDRAGIVGEDGETHHGLFDIAYMSAMPNMTVLAPASFAELEQMMRFAASGAHQGPIAIRYPRGYLQPETKTDVSPFVLGIPHTVRQGKDVCIFCAGLMLTIGEKVCALLKEHGLNPTLVNLRTLFPLNTEFVTHMAKKHKLVVTLEDGVVKGGFGESVAAALAEREVACKCLVKGYAPVVPHGSPKELKKLCRMDEHSIAEDILEKLNRKGEI</sequence>
<evidence type="ECO:0000259" key="11">
    <source>
        <dbReference type="SMART" id="SM00861"/>
    </source>
</evidence>
<evidence type="ECO:0000256" key="6">
    <source>
        <dbReference type="ARBA" id="ARBA00022842"/>
    </source>
</evidence>
<proteinExistence type="inferred from homology"/>
<dbReference type="PANTHER" id="PTHR43322:SF5">
    <property type="entry name" value="1-DEOXY-D-XYLULOSE-5-PHOSPHATE SYNTHASE, CHLOROPLASTIC"/>
    <property type="match status" value="1"/>
</dbReference>
<dbReference type="CDD" id="cd07033">
    <property type="entry name" value="TPP_PYR_DXS_TK_like"/>
    <property type="match status" value="1"/>
</dbReference>
<keyword evidence="4 10" id="KW-0808">Transferase</keyword>
<dbReference type="NCBIfam" id="TIGR00204">
    <property type="entry name" value="dxs"/>
    <property type="match status" value="1"/>
</dbReference>
<dbReference type="InterPro" id="IPR049557">
    <property type="entry name" value="Transketolase_CS"/>
</dbReference>
<dbReference type="FunFam" id="3.40.50.970:FF:000005">
    <property type="entry name" value="1-deoxy-D-xylulose-5-phosphate synthase"/>
    <property type="match status" value="1"/>
</dbReference>
<dbReference type="InterPro" id="IPR005475">
    <property type="entry name" value="Transketolase-like_Pyr-bd"/>
</dbReference>
<protein>
    <recommendedName>
        <fullName evidence="10">1-deoxy-D-xylulose-5-phosphate synthase</fullName>
        <ecNumber evidence="10">2.2.1.7</ecNumber>
    </recommendedName>
    <alternativeName>
        <fullName evidence="10">1-deoxyxylulose-5-phosphate synthase</fullName>
        <shortName evidence="10">DXP synthase</shortName>
        <shortName evidence="10">DXPS</shortName>
    </alternativeName>
</protein>
<dbReference type="EMBL" id="JACRSU010000001">
    <property type="protein sequence ID" value="MBC8539677.1"/>
    <property type="molecule type" value="Genomic_DNA"/>
</dbReference>
<keyword evidence="5 10" id="KW-0479">Metal-binding</keyword>
<dbReference type="HAMAP" id="MF_00315">
    <property type="entry name" value="DXP_synth"/>
    <property type="match status" value="1"/>
</dbReference>
<evidence type="ECO:0000256" key="5">
    <source>
        <dbReference type="ARBA" id="ARBA00022723"/>
    </source>
</evidence>
<comment type="similarity">
    <text evidence="2 10">Belongs to the transketolase family. DXPS subfamily.</text>
</comment>
<keyword evidence="9 10" id="KW-0414">Isoprene biosynthesis</keyword>
<dbReference type="Gene3D" id="3.40.50.970">
    <property type="match status" value="2"/>
</dbReference>
<comment type="cofactor">
    <cofactor evidence="10">
        <name>Mg(2+)</name>
        <dbReference type="ChEBI" id="CHEBI:18420"/>
    </cofactor>
    <text evidence="10">Binds 1 Mg(2+) ion per subunit.</text>
</comment>
<evidence type="ECO:0000256" key="8">
    <source>
        <dbReference type="ARBA" id="ARBA00023052"/>
    </source>
</evidence>
<name>A0A926DL13_9FIRM</name>
<dbReference type="GO" id="GO:0008661">
    <property type="term" value="F:1-deoxy-D-xylulose-5-phosphate synthase activity"/>
    <property type="evidence" value="ECO:0007669"/>
    <property type="project" value="UniProtKB-UniRule"/>
</dbReference>
<feature type="binding site" evidence="10">
    <location>
        <position position="146"/>
    </location>
    <ligand>
        <name>Mg(2+)</name>
        <dbReference type="ChEBI" id="CHEBI:18420"/>
    </ligand>
</feature>
<dbReference type="Proteomes" id="UP000611762">
    <property type="component" value="Unassembled WGS sequence"/>
</dbReference>
<dbReference type="GO" id="GO:0000287">
    <property type="term" value="F:magnesium ion binding"/>
    <property type="evidence" value="ECO:0007669"/>
    <property type="project" value="UniProtKB-UniRule"/>
</dbReference>
<dbReference type="GO" id="GO:0030976">
    <property type="term" value="F:thiamine pyrophosphate binding"/>
    <property type="evidence" value="ECO:0007669"/>
    <property type="project" value="UniProtKB-UniRule"/>
</dbReference>
<feature type="binding site" evidence="10">
    <location>
        <begin position="115"/>
        <end position="117"/>
    </location>
    <ligand>
        <name>thiamine diphosphate</name>
        <dbReference type="ChEBI" id="CHEBI:58937"/>
    </ligand>
</feature>
<feature type="binding site" evidence="10">
    <location>
        <position position="175"/>
    </location>
    <ligand>
        <name>thiamine diphosphate</name>
        <dbReference type="ChEBI" id="CHEBI:58937"/>
    </ligand>
</feature>
<dbReference type="InterPro" id="IPR009014">
    <property type="entry name" value="Transketo_C/PFOR_II"/>
</dbReference>
<comment type="caution">
    <text evidence="12">The sequence shown here is derived from an EMBL/GenBank/DDBJ whole genome shotgun (WGS) entry which is preliminary data.</text>
</comment>
<accession>A0A926DL13</accession>
<comment type="cofactor">
    <cofactor evidence="10">
        <name>thiamine diphosphate</name>
        <dbReference type="ChEBI" id="CHEBI:58937"/>
    </cofactor>
    <text evidence="10">Binds 1 thiamine pyrophosphate per subunit.</text>
</comment>
<comment type="function">
    <text evidence="10">Catalyzes the acyloin condensation reaction between C atoms 2 and 3 of pyruvate and glyceraldehyde 3-phosphate to yield 1-deoxy-D-xylulose-5-phosphate (DXP).</text>
</comment>
<evidence type="ECO:0000256" key="2">
    <source>
        <dbReference type="ARBA" id="ARBA00011081"/>
    </source>
</evidence>
<dbReference type="InterPro" id="IPR033248">
    <property type="entry name" value="Transketolase_C"/>
</dbReference>
<dbReference type="GO" id="GO:0005829">
    <property type="term" value="C:cytosol"/>
    <property type="evidence" value="ECO:0007669"/>
    <property type="project" value="TreeGrafter"/>
</dbReference>
<dbReference type="GO" id="GO:0009228">
    <property type="term" value="P:thiamine biosynthetic process"/>
    <property type="evidence" value="ECO:0007669"/>
    <property type="project" value="UniProtKB-UniRule"/>
</dbReference>
<dbReference type="Pfam" id="PF02779">
    <property type="entry name" value="Transket_pyr"/>
    <property type="match status" value="1"/>
</dbReference>
<dbReference type="GO" id="GO:0019288">
    <property type="term" value="P:isopentenyl diphosphate biosynthetic process, methylerythritol 4-phosphate pathway"/>
    <property type="evidence" value="ECO:0007669"/>
    <property type="project" value="TreeGrafter"/>
</dbReference>
<evidence type="ECO:0000313" key="12">
    <source>
        <dbReference type="EMBL" id="MBC8539677.1"/>
    </source>
</evidence>
<comment type="catalytic activity">
    <reaction evidence="10">
        <text>D-glyceraldehyde 3-phosphate + pyruvate + H(+) = 1-deoxy-D-xylulose 5-phosphate + CO2</text>
        <dbReference type="Rhea" id="RHEA:12605"/>
        <dbReference type="ChEBI" id="CHEBI:15361"/>
        <dbReference type="ChEBI" id="CHEBI:15378"/>
        <dbReference type="ChEBI" id="CHEBI:16526"/>
        <dbReference type="ChEBI" id="CHEBI:57792"/>
        <dbReference type="ChEBI" id="CHEBI:59776"/>
        <dbReference type="EC" id="2.2.1.7"/>
    </reaction>
</comment>
<feature type="binding site" evidence="10">
    <location>
        <position position="285"/>
    </location>
    <ligand>
        <name>thiamine diphosphate</name>
        <dbReference type="ChEBI" id="CHEBI:58937"/>
    </ligand>
</feature>
<dbReference type="EC" id="2.2.1.7" evidence="10"/>
<keyword evidence="13" id="KW-1185">Reference proteome</keyword>
<comment type="subunit">
    <text evidence="3 10">Homodimer.</text>
</comment>
<feature type="binding site" evidence="10">
    <location>
        <position position="74"/>
    </location>
    <ligand>
        <name>thiamine diphosphate</name>
        <dbReference type="ChEBI" id="CHEBI:58937"/>
    </ligand>
</feature>
<dbReference type="SUPFAM" id="SSF52922">
    <property type="entry name" value="TK C-terminal domain-like"/>
    <property type="match status" value="1"/>
</dbReference>
<dbReference type="CDD" id="cd02007">
    <property type="entry name" value="TPP_DXS"/>
    <property type="match status" value="1"/>
</dbReference>
<dbReference type="Pfam" id="PF02780">
    <property type="entry name" value="Transketolase_C"/>
    <property type="match status" value="1"/>
</dbReference>
<dbReference type="NCBIfam" id="NF003933">
    <property type="entry name" value="PRK05444.2-2"/>
    <property type="match status" value="1"/>
</dbReference>
<dbReference type="InterPro" id="IPR005477">
    <property type="entry name" value="Dxylulose-5-P_synthase"/>
</dbReference>
<dbReference type="AlphaFoldDB" id="A0A926DL13"/>
<dbReference type="PROSITE" id="PS00802">
    <property type="entry name" value="TRANSKETOLASE_2"/>
    <property type="match status" value="1"/>
</dbReference>
<dbReference type="InterPro" id="IPR029061">
    <property type="entry name" value="THDP-binding"/>
</dbReference>
<feature type="binding site" evidence="10">
    <location>
        <position position="175"/>
    </location>
    <ligand>
        <name>Mg(2+)</name>
        <dbReference type="ChEBI" id="CHEBI:18420"/>
    </ligand>
</feature>
<dbReference type="SMART" id="SM00861">
    <property type="entry name" value="Transket_pyr"/>
    <property type="match status" value="1"/>
</dbReference>
<dbReference type="InterPro" id="IPR020826">
    <property type="entry name" value="Transketolase_BS"/>
</dbReference>
<evidence type="ECO:0000256" key="9">
    <source>
        <dbReference type="ARBA" id="ARBA00023229"/>
    </source>
</evidence>
<feature type="domain" description="Transketolase-like pyrimidine-binding" evidence="11">
    <location>
        <begin position="314"/>
        <end position="480"/>
    </location>
</feature>
<feature type="binding site" evidence="10">
    <location>
        <position position="365"/>
    </location>
    <ligand>
        <name>thiamine diphosphate</name>
        <dbReference type="ChEBI" id="CHEBI:58937"/>
    </ligand>
</feature>
<keyword evidence="6 10" id="KW-0460">Magnesium</keyword>
<dbReference type="PROSITE" id="PS00801">
    <property type="entry name" value="TRANSKETOLASE_1"/>
    <property type="match status" value="1"/>
</dbReference>
<keyword evidence="8 10" id="KW-0786">Thiamine pyrophosphate</keyword>
<feature type="binding site" evidence="10">
    <location>
        <begin position="147"/>
        <end position="148"/>
    </location>
    <ligand>
        <name>thiamine diphosphate</name>
        <dbReference type="ChEBI" id="CHEBI:58937"/>
    </ligand>
</feature>
<dbReference type="RefSeq" id="WP_249310890.1">
    <property type="nucleotide sequence ID" value="NZ_JACRSU010000001.1"/>
</dbReference>
<dbReference type="Gene3D" id="3.40.50.920">
    <property type="match status" value="1"/>
</dbReference>
<dbReference type="Pfam" id="PF13292">
    <property type="entry name" value="DXP_synthase_N"/>
    <property type="match status" value="1"/>
</dbReference>
<dbReference type="PANTHER" id="PTHR43322">
    <property type="entry name" value="1-D-DEOXYXYLULOSE 5-PHOSPHATE SYNTHASE-RELATED"/>
    <property type="match status" value="1"/>
</dbReference>
<organism evidence="12 13">
    <name type="scientific">Congzhengia minquanensis</name>
    <dbReference type="NCBI Taxonomy" id="2763657"/>
    <lineage>
        <taxon>Bacteria</taxon>
        <taxon>Bacillati</taxon>
        <taxon>Bacillota</taxon>
        <taxon>Clostridia</taxon>
        <taxon>Eubacteriales</taxon>
        <taxon>Oscillospiraceae</taxon>
        <taxon>Congzhengia</taxon>
    </lineage>
</organism>
<keyword evidence="7 10" id="KW-0784">Thiamine biosynthesis</keyword>
<evidence type="ECO:0000256" key="4">
    <source>
        <dbReference type="ARBA" id="ARBA00022679"/>
    </source>
</evidence>
<gene>
    <name evidence="10" type="primary">dxs</name>
    <name evidence="12" type="ORF">H8698_01650</name>
</gene>